<feature type="non-terminal residue" evidence="10">
    <location>
        <position position="521"/>
    </location>
</feature>
<dbReference type="GO" id="GO:1904115">
    <property type="term" value="C:axon cytoplasm"/>
    <property type="evidence" value="ECO:0007669"/>
    <property type="project" value="GOC"/>
</dbReference>
<feature type="compositionally biased region" description="Low complexity" evidence="8">
    <location>
        <begin position="83"/>
        <end position="99"/>
    </location>
</feature>
<proteinExistence type="predicted"/>
<feature type="compositionally biased region" description="Polar residues" evidence="8">
    <location>
        <begin position="107"/>
        <end position="120"/>
    </location>
</feature>
<feature type="coiled-coil region" evidence="7">
    <location>
        <begin position="129"/>
        <end position="212"/>
    </location>
</feature>
<feature type="non-terminal residue" evidence="10">
    <location>
        <position position="1"/>
    </location>
</feature>
<keyword evidence="2" id="KW-0597">Phosphoprotein</keyword>
<evidence type="ECO:0000256" key="3">
    <source>
        <dbReference type="ARBA" id="ARBA00022692"/>
    </source>
</evidence>
<dbReference type="PANTHER" id="PTHR16208">
    <property type="entry name" value="MICROTUBULE-ASSOCIATED PROTEIN/SYNTAPHILIN"/>
    <property type="match status" value="1"/>
</dbReference>
<dbReference type="GO" id="GO:0016020">
    <property type="term" value="C:membrane"/>
    <property type="evidence" value="ECO:0007669"/>
    <property type="project" value="UniProtKB-SubCell"/>
</dbReference>
<evidence type="ECO:0000256" key="2">
    <source>
        <dbReference type="ARBA" id="ARBA00022553"/>
    </source>
</evidence>
<keyword evidence="4 9" id="KW-1133">Transmembrane helix</keyword>
<reference evidence="10 11" key="1">
    <citation type="submission" date="2019-09" db="EMBL/GenBank/DDBJ databases">
        <title>Bird 10,000 Genomes (B10K) Project - Family phase.</title>
        <authorList>
            <person name="Zhang G."/>
        </authorList>
    </citation>
    <scope>NUCLEOTIDE SEQUENCE [LARGE SCALE GENOMIC DNA]</scope>
    <source>
        <strain evidence="10">B10K-DU-002-35</strain>
        <tissue evidence="10">Muscle</tissue>
    </source>
</reference>
<evidence type="ECO:0000256" key="6">
    <source>
        <dbReference type="ARBA" id="ARBA00023136"/>
    </source>
</evidence>
<evidence type="ECO:0000313" key="10">
    <source>
        <dbReference type="EMBL" id="NXN97822.1"/>
    </source>
</evidence>
<evidence type="ECO:0000256" key="9">
    <source>
        <dbReference type="SAM" id="Phobius"/>
    </source>
</evidence>
<comment type="caution">
    <text evidence="10">The sequence shown here is derived from an EMBL/GenBank/DDBJ whole genome shotgun (WGS) entry which is preliminary data.</text>
</comment>
<dbReference type="GO" id="GO:0060074">
    <property type="term" value="P:synapse maturation"/>
    <property type="evidence" value="ECO:0007669"/>
    <property type="project" value="TreeGrafter"/>
</dbReference>
<organism evidence="10 11">
    <name type="scientific">Rhinopomastus cyanomelas</name>
    <name type="common">Common scimitarbill</name>
    <dbReference type="NCBI Taxonomy" id="113115"/>
    <lineage>
        <taxon>Eukaryota</taxon>
        <taxon>Metazoa</taxon>
        <taxon>Chordata</taxon>
        <taxon>Craniata</taxon>
        <taxon>Vertebrata</taxon>
        <taxon>Euteleostomi</taxon>
        <taxon>Archelosauria</taxon>
        <taxon>Archosauria</taxon>
        <taxon>Dinosauria</taxon>
        <taxon>Saurischia</taxon>
        <taxon>Theropoda</taxon>
        <taxon>Coelurosauria</taxon>
        <taxon>Aves</taxon>
        <taxon>Neognathae</taxon>
        <taxon>Neoaves</taxon>
        <taxon>Telluraves</taxon>
        <taxon>Coraciimorphae</taxon>
        <taxon>Bucerotiformes</taxon>
        <taxon>Rhinopomastidae</taxon>
        <taxon>Rhinopomastus</taxon>
    </lineage>
</organism>
<protein>
    <submittedName>
        <fullName evidence="10">SYBU protein</fullName>
    </submittedName>
</protein>
<feature type="region of interest" description="Disordered" evidence="8">
    <location>
        <begin position="287"/>
        <end position="315"/>
    </location>
</feature>
<evidence type="ECO:0000256" key="7">
    <source>
        <dbReference type="SAM" id="Coils"/>
    </source>
</evidence>
<dbReference type="PANTHER" id="PTHR16208:SF4">
    <property type="entry name" value="SYNTABULIN"/>
    <property type="match status" value="1"/>
</dbReference>
<evidence type="ECO:0000256" key="5">
    <source>
        <dbReference type="ARBA" id="ARBA00023054"/>
    </source>
</evidence>
<name>A0A7L1NEB6_RHICY</name>
<dbReference type="GO" id="GO:0005881">
    <property type="term" value="C:cytoplasmic microtubule"/>
    <property type="evidence" value="ECO:0007669"/>
    <property type="project" value="TreeGrafter"/>
</dbReference>
<dbReference type="EMBL" id="VXBP01005291">
    <property type="protein sequence ID" value="NXN97822.1"/>
    <property type="molecule type" value="Genomic_DNA"/>
</dbReference>
<feature type="transmembrane region" description="Helical" evidence="9">
    <location>
        <begin position="491"/>
        <end position="512"/>
    </location>
</feature>
<evidence type="ECO:0000313" key="11">
    <source>
        <dbReference type="Proteomes" id="UP000565785"/>
    </source>
</evidence>
<accession>A0A7L1NEB6</accession>
<gene>
    <name evidence="10" type="primary">Sybu</name>
    <name evidence="10" type="ORF">RHICYA_R07130</name>
</gene>
<dbReference type="Proteomes" id="UP000565785">
    <property type="component" value="Unassembled WGS sequence"/>
</dbReference>
<keyword evidence="5 7" id="KW-0175">Coiled coil</keyword>
<comment type="subcellular location">
    <subcellularLocation>
        <location evidence="1">Membrane</location>
        <topology evidence="1">Single-pass membrane protein</topology>
    </subcellularLocation>
</comment>
<feature type="compositionally biased region" description="Polar residues" evidence="8">
    <location>
        <begin position="66"/>
        <end position="75"/>
    </location>
</feature>
<dbReference type="InterPro" id="IPR028197">
    <property type="entry name" value="Syntaphilin/Syntabulin"/>
</dbReference>
<dbReference type="OrthoDB" id="5807119at2759"/>
<dbReference type="GO" id="GO:0019896">
    <property type="term" value="P:axonal transport of mitochondrion"/>
    <property type="evidence" value="ECO:0007669"/>
    <property type="project" value="TreeGrafter"/>
</dbReference>
<sequence>PGSEADFSSSTSMGSVSVLEVHMPAAGSERSFSLNHGLYGRNNVSLSFKSGPSPPASHEKDPLSTLCKSQPSPANIHQGYRASSASSSNSGSYKGSDSSPVMRRSGKYNSCADNHSTKPQNPEQYVTLLQQKQLTVQHLKNKLKESESKLKERETEIEELKTQLGQMKEVWTEEECDCVEPELAFQEAKSEIKQLKQVIETVNNRSAEKDQKIQKYFIDITTLNKTMKSLLQTMEMAWSNSGIDEQCLEYTCNSNEKLSPLCAMVPDSLTAEDQALDKVADSGLLLNEDTANGTDSSNVSLTTTTSELSDPAPSSSVTIKEMIENALDKILTAFHEEEKNSNTMVEQAVQTDAVPYNLDAEHLIQNVVRAQDTCPLSPPSSLKEQGEFSFRTFSDSDILVHSTSSDSNSAILSSPMESLCRKFGVKKNHFRKALDFTEPHDEEVFEFVNTSSQTEISRRYWSNSLLGDILAVAAPVVPTIVWAFSTKRGRAVPMCSIGALLCCCCLVALHSLRRTPFNVKS</sequence>
<evidence type="ECO:0000256" key="1">
    <source>
        <dbReference type="ARBA" id="ARBA00004167"/>
    </source>
</evidence>
<dbReference type="Gene3D" id="3.40.50.300">
    <property type="entry name" value="P-loop containing nucleotide triphosphate hydrolases"/>
    <property type="match status" value="1"/>
</dbReference>
<keyword evidence="3 9" id="KW-0812">Transmembrane</keyword>
<dbReference type="InterPro" id="IPR027417">
    <property type="entry name" value="P-loop_NTPase"/>
</dbReference>
<keyword evidence="6 9" id="KW-0472">Membrane</keyword>
<feature type="compositionally biased region" description="Polar residues" evidence="8">
    <location>
        <begin position="289"/>
        <end position="315"/>
    </location>
</feature>
<feature type="region of interest" description="Disordered" evidence="8">
    <location>
        <begin position="43"/>
        <end position="120"/>
    </location>
</feature>
<evidence type="ECO:0000256" key="8">
    <source>
        <dbReference type="SAM" id="MobiDB-lite"/>
    </source>
</evidence>
<feature type="transmembrane region" description="Helical" evidence="9">
    <location>
        <begin position="465"/>
        <end position="485"/>
    </location>
</feature>
<dbReference type="AlphaFoldDB" id="A0A7L1NEB6"/>
<evidence type="ECO:0000256" key="4">
    <source>
        <dbReference type="ARBA" id="ARBA00022989"/>
    </source>
</evidence>
<keyword evidence="11" id="KW-1185">Reference proteome</keyword>
<dbReference type="Pfam" id="PF15290">
    <property type="entry name" value="Syntaphilin"/>
    <property type="match status" value="1"/>
</dbReference>